<evidence type="ECO:0000256" key="2">
    <source>
        <dbReference type="SAM" id="Phobius"/>
    </source>
</evidence>
<feature type="transmembrane region" description="Helical" evidence="2">
    <location>
        <begin position="146"/>
        <end position="174"/>
    </location>
</feature>
<keyword evidence="2" id="KW-0812">Transmembrane</keyword>
<comment type="caution">
    <text evidence="3">The sequence shown here is derived from an EMBL/GenBank/DDBJ whole genome shotgun (WGS) entry which is preliminary data.</text>
</comment>
<keyword evidence="2" id="KW-1133">Transmembrane helix</keyword>
<dbReference type="AlphaFoldDB" id="A0A7C8RAY0"/>
<feature type="transmembrane region" description="Helical" evidence="2">
    <location>
        <begin position="95"/>
        <end position="116"/>
    </location>
</feature>
<dbReference type="OrthoDB" id="5357364at2759"/>
<evidence type="ECO:0000256" key="1">
    <source>
        <dbReference type="SAM" id="MobiDB-lite"/>
    </source>
</evidence>
<name>A0A7C8RAY0_ORBOL</name>
<reference evidence="3 4" key="1">
    <citation type="submission" date="2020-01" db="EMBL/GenBank/DDBJ databases">
        <authorList>
            <person name="Palmer J.M."/>
        </authorList>
    </citation>
    <scope>NUCLEOTIDE SEQUENCE [LARGE SCALE GENOMIC DNA]</scope>
    <source>
        <strain evidence="3 4">TWF970</strain>
    </source>
</reference>
<sequence>MSQHIVYKNWPRPAPSWAEVLLDLVHHYLRVVLLHLAAIMGTPLRDLDSLWEKVVKVVVPFTIIWGLSCWGDDENRRVTIRVLSWLTSSVANETLQPVLVVVGALVSAATIPFRYVRRLNSRVATRATAHTVRAFWPNAEKWGISLLGLVFCCVRMAVCAVAIASFMAVVVYVPNPYQIHVGFRRWRTRVADDVWWWLFPLPPVERSVIPLIRRKRNFEEELRMAEVDLYLVFPRHHVFPRPLPASRSPLPTSASPTPNHSPSSTHPAPPPPSVARPAGGRTTHAPVPQRYKDRPKSKYFRGPRWSPIPLV</sequence>
<evidence type="ECO:0000313" key="4">
    <source>
        <dbReference type="Proteomes" id="UP000474640"/>
    </source>
</evidence>
<dbReference type="EMBL" id="JAABOJ010000013">
    <property type="protein sequence ID" value="KAF3282281.1"/>
    <property type="molecule type" value="Genomic_DNA"/>
</dbReference>
<dbReference type="Proteomes" id="UP000474640">
    <property type="component" value="Unassembled WGS sequence"/>
</dbReference>
<feature type="region of interest" description="Disordered" evidence="1">
    <location>
        <begin position="244"/>
        <end position="311"/>
    </location>
</feature>
<feature type="compositionally biased region" description="Low complexity" evidence="1">
    <location>
        <begin position="244"/>
        <end position="266"/>
    </location>
</feature>
<evidence type="ECO:0000313" key="3">
    <source>
        <dbReference type="EMBL" id="KAF3282281.1"/>
    </source>
</evidence>
<proteinExistence type="predicted"/>
<gene>
    <name evidence="3" type="ORF">TWF970_001694</name>
</gene>
<accession>A0A7C8RAY0</accession>
<organism evidence="3 4">
    <name type="scientific">Orbilia oligospora</name>
    <name type="common">Nematode-trapping fungus</name>
    <name type="synonym">Arthrobotrys oligospora</name>
    <dbReference type="NCBI Taxonomy" id="2813651"/>
    <lineage>
        <taxon>Eukaryota</taxon>
        <taxon>Fungi</taxon>
        <taxon>Dikarya</taxon>
        <taxon>Ascomycota</taxon>
        <taxon>Pezizomycotina</taxon>
        <taxon>Orbiliomycetes</taxon>
        <taxon>Orbiliales</taxon>
        <taxon>Orbiliaceae</taxon>
        <taxon>Orbilia</taxon>
    </lineage>
</organism>
<protein>
    <submittedName>
        <fullName evidence="3">Uncharacterized protein</fullName>
    </submittedName>
</protein>
<keyword evidence="2" id="KW-0472">Membrane</keyword>